<feature type="non-terminal residue" evidence="1">
    <location>
        <position position="1"/>
    </location>
</feature>
<sequence length="145" mass="16948">YLIPNPDGNQIKGYSEDDIPDIIELQSYFNNFRVTYLSDLSVYFSELYQVASEILEEETDKNIALSTQLFNAAHQLDKWYMNQIKERLAPKEDKNGPINEHHVQLYDQCLAVLDEVKEAGFICFTKVLHANRNEFSKRIEKQKIT</sequence>
<comment type="caution">
    <text evidence="1">The sequence shown here is derived from an EMBL/GenBank/DDBJ whole genome shotgun (WGS) entry which is preliminary data.</text>
</comment>
<name>A0A0F9L828_9ZZZZ</name>
<protein>
    <submittedName>
        <fullName evidence="1">Uncharacterized protein</fullName>
    </submittedName>
</protein>
<gene>
    <name evidence="1" type="ORF">LCGC14_1246680</name>
</gene>
<dbReference type="AlphaFoldDB" id="A0A0F9L828"/>
<organism evidence="1">
    <name type="scientific">marine sediment metagenome</name>
    <dbReference type="NCBI Taxonomy" id="412755"/>
    <lineage>
        <taxon>unclassified sequences</taxon>
        <taxon>metagenomes</taxon>
        <taxon>ecological metagenomes</taxon>
    </lineage>
</organism>
<proteinExistence type="predicted"/>
<accession>A0A0F9L828</accession>
<reference evidence="1" key="1">
    <citation type="journal article" date="2015" name="Nature">
        <title>Complex archaea that bridge the gap between prokaryotes and eukaryotes.</title>
        <authorList>
            <person name="Spang A."/>
            <person name="Saw J.H."/>
            <person name="Jorgensen S.L."/>
            <person name="Zaremba-Niedzwiedzka K."/>
            <person name="Martijn J."/>
            <person name="Lind A.E."/>
            <person name="van Eijk R."/>
            <person name="Schleper C."/>
            <person name="Guy L."/>
            <person name="Ettema T.J."/>
        </authorList>
    </citation>
    <scope>NUCLEOTIDE SEQUENCE</scope>
</reference>
<evidence type="ECO:0000313" key="1">
    <source>
        <dbReference type="EMBL" id="KKM89628.1"/>
    </source>
</evidence>
<dbReference type="EMBL" id="LAZR01006790">
    <property type="protein sequence ID" value="KKM89628.1"/>
    <property type="molecule type" value="Genomic_DNA"/>
</dbReference>